<keyword evidence="4" id="KW-0805">Transcription regulation</keyword>
<protein>
    <submittedName>
        <fullName evidence="11">Retinoblastoma-like protein 1</fullName>
    </submittedName>
</protein>
<feature type="region of interest" description="Disordered" evidence="8">
    <location>
        <begin position="509"/>
        <end position="545"/>
    </location>
</feature>
<dbReference type="GO" id="GO:0005667">
    <property type="term" value="C:transcription regulator complex"/>
    <property type="evidence" value="ECO:0007669"/>
    <property type="project" value="TreeGrafter"/>
</dbReference>
<keyword evidence="5" id="KW-0804">Transcription</keyword>
<proteinExistence type="inferred from homology"/>
<evidence type="ECO:0000256" key="6">
    <source>
        <dbReference type="ARBA" id="ARBA00023242"/>
    </source>
</evidence>
<comment type="similarity">
    <text evidence="2">Belongs to the retinoblastoma protein (RB) family.</text>
</comment>
<evidence type="ECO:0000256" key="4">
    <source>
        <dbReference type="ARBA" id="ARBA00023015"/>
    </source>
</evidence>
<dbReference type="SMART" id="SM01368">
    <property type="entry name" value="RB_A"/>
    <property type="match status" value="1"/>
</dbReference>
<evidence type="ECO:0000313" key="11">
    <source>
        <dbReference type="EMBL" id="GBP62567.1"/>
    </source>
</evidence>
<evidence type="ECO:0000256" key="5">
    <source>
        <dbReference type="ARBA" id="ARBA00023163"/>
    </source>
</evidence>
<evidence type="ECO:0000256" key="7">
    <source>
        <dbReference type="ARBA" id="ARBA00023306"/>
    </source>
</evidence>
<dbReference type="GO" id="GO:0000785">
    <property type="term" value="C:chromatin"/>
    <property type="evidence" value="ECO:0007669"/>
    <property type="project" value="TreeGrafter"/>
</dbReference>
<dbReference type="AlphaFoldDB" id="A0A4C1XJW4"/>
<evidence type="ECO:0000256" key="1">
    <source>
        <dbReference type="ARBA" id="ARBA00004123"/>
    </source>
</evidence>
<dbReference type="Pfam" id="PF01858">
    <property type="entry name" value="RB_A"/>
    <property type="match status" value="1"/>
</dbReference>
<comment type="caution">
    <text evidence="11">The sequence shown here is derived from an EMBL/GenBank/DDBJ whole genome shotgun (WGS) entry which is preliminary data.</text>
</comment>
<reference evidence="11 12" key="1">
    <citation type="journal article" date="2019" name="Commun. Biol.">
        <title>The bagworm genome reveals a unique fibroin gene that provides high tensile strength.</title>
        <authorList>
            <person name="Kono N."/>
            <person name="Nakamura H."/>
            <person name="Ohtoshi R."/>
            <person name="Tomita M."/>
            <person name="Numata K."/>
            <person name="Arakawa K."/>
        </authorList>
    </citation>
    <scope>NUCLEOTIDE SEQUENCE [LARGE SCALE GENOMIC DNA]</scope>
</reference>
<dbReference type="InterPro" id="IPR002719">
    <property type="entry name" value="RB_B"/>
</dbReference>
<dbReference type="STRING" id="151549.A0A4C1XJW4"/>
<dbReference type="SUPFAM" id="SSF47954">
    <property type="entry name" value="Cyclin-like"/>
    <property type="match status" value="3"/>
</dbReference>
<dbReference type="SMART" id="SM01367">
    <property type="entry name" value="DUF3452"/>
    <property type="match status" value="1"/>
</dbReference>
<dbReference type="InterPro" id="IPR028309">
    <property type="entry name" value="RB_fam"/>
</dbReference>
<dbReference type="Gene3D" id="1.10.472.140">
    <property type="match status" value="1"/>
</dbReference>
<dbReference type="Pfam" id="PF01857">
    <property type="entry name" value="RB_B"/>
    <property type="match status" value="1"/>
</dbReference>
<evidence type="ECO:0000256" key="2">
    <source>
        <dbReference type="ARBA" id="ARBA00009475"/>
    </source>
</evidence>
<dbReference type="OrthoDB" id="844594at2759"/>
<dbReference type="PANTHER" id="PTHR13742:SF17">
    <property type="entry name" value="RE32990P-RELATED"/>
    <property type="match status" value="1"/>
</dbReference>
<dbReference type="Gene3D" id="1.10.472.10">
    <property type="entry name" value="Cyclin-like"/>
    <property type="match status" value="3"/>
</dbReference>
<keyword evidence="6" id="KW-0539">Nucleus</keyword>
<accession>A0A4C1XJW4</accession>
<dbReference type="EMBL" id="BGZK01000843">
    <property type="protein sequence ID" value="GBP62567.1"/>
    <property type="molecule type" value="Genomic_DNA"/>
</dbReference>
<dbReference type="InterPro" id="IPR024599">
    <property type="entry name" value="RB_N"/>
</dbReference>
<dbReference type="InterPro" id="IPR036915">
    <property type="entry name" value="Cyclin-like_sf"/>
</dbReference>
<feature type="domain" description="Retinoblastoma-associated protein A-box" evidence="10">
    <location>
        <begin position="307"/>
        <end position="500"/>
    </location>
</feature>
<sequence>MPSSDENEDNIQAKFQDLCSKLNVDKQATEQSWESYHLISQNYTLEGDPSHWLACALYVACRKSITPTLQSGKAVEGNCVSLTRLLRLCNIRLLPCTENALFEFTWCLYVCVKGEFHNSANDLVDMYHVLLSCLDFVFANAFMARRTDLINPNFKGLPRDWDSENYELPSKAPCIISKLCEMKEALSVEAATTKEYSWKPVIESFFEKGILKGDSQTLTGLLDIGFFDVNLKSLNNLYETYVLSVGEFDERIFLGEHANTDSGTSGNMIGEQISKTIATFGPNARPHAPDTPLTGRRYLRERTELLSPVSEATNSVGRLCNYLASCRPQPSAHLLQLFSESGITENMIKTHAIEPCKRWQEILATSLRESSCSNERIELRTNMVTCLHFKVLEHILREERRKKPQVSLHVWLTQEFLQLTVYACCTEVVLLAYGAHSMRFPKVLQVFDLSAFHFYKIIELVVQAVMDKLSRDSIKHLNAVEEQALESLVWCGDSPLWARLQVGRVPPSADVYHDSPSPSGPPHAAHAAYQRRQNGGMQSPVSTGERGAIPAADLAKKQLFKDNIKPGQSLLVSTNAVVIKAELGTNSTAANADSLTPKKGVKSDSLVLFFRKGSNTAANPVERTFAEIMRYYRQQPQADNYVYRSVLIGPSSGPDGSAERGDLIQFYNKVYVQCMQLFALRFTGKHKDECSLSPLPAGRGEAARSPLSQRVSERHRVYVKPLTEPPPHNHQLTYRFSRSPAKDLHAINTMLSGDPGAEGSGANFMAVKRALDGATAAKRPRYAPGVARKLQGLMTDRQVV</sequence>
<feature type="compositionally biased region" description="Low complexity" evidence="8">
    <location>
        <begin position="514"/>
        <end position="528"/>
    </location>
</feature>
<dbReference type="GO" id="GO:0000977">
    <property type="term" value="F:RNA polymerase II transcription regulatory region sequence-specific DNA binding"/>
    <property type="evidence" value="ECO:0007669"/>
    <property type="project" value="TreeGrafter"/>
</dbReference>
<dbReference type="Pfam" id="PF11934">
    <property type="entry name" value="DUF3452"/>
    <property type="match status" value="1"/>
</dbReference>
<evidence type="ECO:0000256" key="3">
    <source>
        <dbReference type="ARBA" id="ARBA00022491"/>
    </source>
</evidence>
<keyword evidence="3" id="KW-0678">Repressor</keyword>
<dbReference type="GO" id="GO:0005634">
    <property type="term" value="C:nucleus"/>
    <property type="evidence" value="ECO:0007669"/>
    <property type="project" value="UniProtKB-SubCell"/>
</dbReference>
<dbReference type="GO" id="GO:2000134">
    <property type="term" value="P:negative regulation of G1/S transition of mitotic cell cycle"/>
    <property type="evidence" value="ECO:0007669"/>
    <property type="project" value="TreeGrafter"/>
</dbReference>
<gene>
    <name evidence="11" type="primary">Rbl1</name>
    <name evidence="11" type="ORF">EVAR_21939_1</name>
</gene>
<keyword evidence="12" id="KW-1185">Reference proteome</keyword>
<feature type="domain" description="Retinoblastoma-associated protein N-terminal" evidence="9">
    <location>
        <begin position="64"/>
        <end position="140"/>
    </location>
</feature>
<evidence type="ECO:0000259" key="10">
    <source>
        <dbReference type="SMART" id="SM01368"/>
    </source>
</evidence>
<comment type="subcellular location">
    <subcellularLocation>
        <location evidence="1">Nucleus</location>
    </subcellularLocation>
</comment>
<dbReference type="InterPro" id="IPR002720">
    <property type="entry name" value="RB_A"/>
</dbReference>
<name>A0A4C1XJW4_EUMVA</name>
<evidence type="ECO:0000313" key="12">
    <source>
        <dbReference type="Proteomes" id="UP000299102"/>
    </source>
</evidence>
<dbReference type="GO" id="GO:0006357">
    <property type="term" value="P:regulation of transcription by RNA polymerase II"/>
    <property type="evidence" value="ECO:0007669"/>
    <property type="project" value="InterPro"/>
</dbReference>
<feature type="compositionally biased region" description="Polar residues" evidence="8">
    <location>
        <begin position="531"/>
        <end position="542"/>
    </location>
</feature>
<evidence type="ECO:0000259" key="9">
    <source>
        <dbReference type="SMART" id="SM01367"/>
    </source>
</evidence>
<dbReference type="Proteomes" id="UP000299102">
    <property type="component" value="Unassembled WGS sequence"/>
</dbReference>
<organism evidence="11 12">
    <name type="scientific">Eumeta variegata</name>
    <name type="common">Bagworm moth</name>
    <name type="synonym">Eumeta japonica</name>
    <dbReference type="NCBI Taxonomy" id="151549"/>
    <lineage>
        <taxon>Eukaryota</taxon>
        <taxon>Metazoa</taxon>
        <taxon>Ecdysozoa</taxon>
        <taxon>Arthropoda</taxon>
        <taxon>Hexapoda</taxon>
        <taxon>Insecta</taxon>
        <taxon>Pterygota</taxon>
        <taxon>Neoptera</taxon>
        <taxon>Endopterygota</taxon>
        <taxon>Lepidoptera</taxon>
        <taxon>Glossata</taxon>
        <taxon>Ditrysia</taxon>
        <taxon>Tineoidea</taxon>
        <taxon>Psychidae</taxon>
        <taxon>Oiketicinae</taxon>
        <taxon>Eumeta</taxon>
    </lineage>
</organism>
<keyword evidence="7" id="KW-0131">Cell cycle</keyword>
<dbReference type="PANTHER" id="PTHR13742">
    <property type="entry name" value="RETINOBLASTOMA-ASSOCIATED PROTEIN RB -RELATED"/>
    <property type="match status" value="1"/>
</dbReference>
<dbReference type="GO" id="GO:0030154">
    <property type="term" value="P:cell differentiation"/>
    <property type="evidence" value="ECO:0007669"/>
    <property type="project" value="TreeGrafter"/>
</dbReference>
<evidence type="ECO:0000256" key="8">
    <source>
        <dbReference type="SAM" id="MobiDB-lite"/>
    </source>
</evidence>